<accession>A0AA36F531</accession>
<proteinExistence type="predicted"/>
<sequence>MSTPIWTTSTQLNYESVSKSRLELANRRKYQVSQSEVIEKEVSWWELDNFADPLVHKRCREIPGRLTDIPHECQSH</sequence>
<evidence type="ECO:0000313" key="2">
    <source>
        <dbReference type="Proteomes" id="UP001162480"/>
    </source>
</evidence>
<reference evidence="1" key="1">
    <citation type="submission" date="2023-08" db="EMBL/GenBank/DDBJ databases">
        <authorList>
            <person name="Alioto T."/>
            <person name="Alioto T."/>
            <person name="Gomez Garrido J."/>
        </authorList>
    </citation>
    <scope>NUCLEOTIDE SEQUENCE</scope>
</reference>
<gene>
    <name evidence="1" type="ORF">OCTVUL_1B004579</name>
</gene>
<dbReference type="Proteomes" id="UP001162480">
    <property type="component" value="Chromosome 7"/>
</dbReference>
<protein>
    <submittedName>
        <fullName evidence="1">Uncharacterized protein</fullName>
    </submittedName>
</protein>
<dbReference type="AlphaFoldDB" id="A0AA36F531"/>
<keyword evidence="2" id="KW-1185">Reference proteome</keyword>
<dbReference type="EMBL" id="OX597820">
    <property type="protein sequence ID" value="CAI9726081.1"/>
    <property type="molecule type" value="Genomic_DNA"/>
</dbReference>
<organism evidence="1 2">
    <name type="scientific">Octopus vulgaris</name>
    <name type="common">Common octopus</name>
    <dbReference type="NCBI Taxonomy" id="6645"/>
    <lineage>
        <taxon>Eukaryota</taxon>
        <taxon>Metazoa</taxon>
        <taxon>Spiralia</taxon>
        <taxon>Lophotrochozoa</taxon>
        <taxon>Mollusca</taxon>
        <taxon>Cephalopoda</taxon>
        <taxon>Coleoidea</taxon>
        <taxon>Octopodiformes</taxon>
        <taxon>Octopoda</taxon>
        <taxon>Incirrata</taxon>
        <taxon>Octopodidae</taxon>
        <taxon>Octopus</taxon>
    </lineage>
</organism>
<evidence type="ECO:0000313" key="1">
    <source>
        <dbReference type="EMBL" id="CAI9726081.1"/>
    </source>
</evidence>
<name>A0AA36F531_OCTVU</name>